<dbReference type="InterPro" id="IPR013783">
    <property type="entry name" value="Ig-like_fold"/>
</dbReference>
<evidence type="ECO:0000313" key="3">
    <source>
        <dbReference type="Proteomes" id="UP001152320"/>
    </source>
</evidence>
<reference evidence="2" key="1">
    <citation type="submission" date="2021-10" db="EMBL/GenBank/DDBJ databases">
        <title>Tropical sea cucumber genome reveals ecological adaptation and Cuvierian tubules defense mechanism.</title>
        <authorList>
            <person name="Chen T."/>
        </authorList>
    </citation>
    <scope>NUCLEOTIDE SEQUENCE</scope>
    <source>
        <strain evidence="2">Nanhai2018</strain>
        <tissue evidence="2">Muscle</tissue>
    </source>
</reference>
<evidence type="ECO:0000259" key="1">
    <source>
        <dbReference type="PROSITE" id="PS50835"/>
    </source>
</evidence>
<name>A0A9Q1BZN9_HOLLE</name>
<dbReference type="PROSITE" id="PS50835">
    <property type="entry name" value="IG_LIKE"/>
    <property type="match status" value="1"/>
</dbReference>
<dbReference type="SMART" id="SM00409">
    <property type="entry name" value="IG"/>
    <property type="match status" value="1"/>
</dbReference>
<proteinExistence type="predicted"/>
<dbReference type="Proteomes" id="UP001152320">
    <property type="component" value="Chromosome 10"/>
</dbReference>
<sequence>MFTRYLLAFLHYHPLSYNTAISERTLLEPLLRTQGTFEELLLRFFKQIFLDTKSFSQARSEKNWFCVYLQHRRATKMVLLKYPFIFVFAFIHFGQCMGTDVSNWPNLVFDEGQTASLPCLPKGDADAYFWRKGKWFNVSEYLASIVHGISDRNDKYEVLPDGTLQIANFFKEDEGRYFCRIASEVLECHGSLKVFLKVKAEALGISIEGCGTTSSCLRNFKWPTELKLSCSANLVSESMTLKWYNGTEELRGDVATLPGSNAGKSLKMINVINVFLEESCQLICEADGFNIPRNMAVIQLNREREYSREVSSPGVVRSSLKVSFSMLKAMSWTSTRVDGAALA</sequence>
<dbReference type="InterPro" id="IPR036179">
    <property type="entry name" value="Ig-like_dom_sf"/>
</dbReference>
<dbReference type="OrthoDB" id="2413561at2759"/>
<keyword evidence="3" id="KW-1185">Reference proteome</keyword>
<dbReference type="Gene3D" id="2.60.40.10">
    <property type="entry name" value="Immunoglobulins"/>
    <property type="match status" value="1"/>
</dbReference>
<dbReference type="InterPro" id="IPR007110">
    <property type="entry name" value="Ig-like_dom"/>
</dbReference>
<protein>
    <recommendedName>
        <fullName evidence="1">Ig-like domain-containing protein</fullName>
    </recommendedName>
</protein>
<dbReference type="AlphaFoldDB" id="A0A9Q1BZN9"/>
<organism evidence="2 3">
    <name type="scientific">Holothuria leucospilota</name>
    <name type="common">Black long sea cucumber</name>
    <name type="synonym">Mertensiothuria leucospilota</name>
    <dbReference type="NCBI Taxonomy" id="206669"/>
    <lineage>
        <taxon>Eukaryota</taxon>
        <taxon>Metazoa</taxon>
        <taxon>Echinodermata</taxon>
        <taxon>Eleutherozoa</taxon>
        <taxon>Echinozoa</taxon>
        <taxon>Holothuroidea</taxon>
        <taxon>Aspidochirotacea</taxon>
        <taxon>Aspidochirotida</taxon>
        <taxon>Holothuriidae</taxon>
        <taxon>Holothuria</taxon>
    </lineage>
</organism>
<feature type="domain" description="Ig-like" evidence="1">
    <location>
        <begin position="83"/>
        <end position="181"/>
    </location>
</feature>
<comment type="caution">
    <text evidence="2">The sequence shown here is derived from an EMBL/GenBank/DDBJ whole genome shotgun (WGS) entry which is preliminary data.</text>
</comment>
<dbReference type="SUPFAM" id="SSF48726">
    <property type="entry name" value="Immunoglobulin"/>
    <property type="match status" value="1"/>
</dbReference>
<dbReference type="InterPro" id="IPR003599">
    <property type="entry name" value="Ig_sub"/>
</dbReference>
<gene>
    <name evidence="2" type="ORF">HOLleu_22743</name>
</gene>
<evidence type="ECO:0000313" key="2">
    <source>
        <dbReference type="EMBL" id="KAJ8035494.1"/>
    </source>
</evidence>
<accession>A0A9Q1BZN9</accession>
<dbReference type="EMBL" id="JAIZAY010000010">
    <property type="protein sequence ID" value="KAJ8035494.1"/>
    <property type="molecule type" value="Genomic_DNA"/>
</dbReference>